<dbReference type="GO" id="GO:0003677">
    <property type="term" value="F:DNA binding"/>
    <property type="evidence" value="ECO:0007669"/>
    <property type="project" value="InterPro"/>
</dbReference>
<protein>
    <submittedName>
        <fullName evidence="4">Site-specific integrase</fullName>
    </submittedName>
</protein>
<dbReference type="InterPro" id="IPR013762">
    <property type="entry name" value="Integrase-like_cat_sf"/>
</dbReference>
<evidence type="ECO:0000256" key="2">
    <source>
        <dbReference type="SAM" id="MobiDB-lite"/>
    </source>
</evidence>
<evidence type="ECO:0000256" key="1">
    <source>
        <dbReference type="ARBA" id="ARBA00023172"/>
    </source>
</evidence>
<dbReference type="Pfam" id="PF00589">
    <property type="entry name" value="Phage_integrase"/>
    <property type="match status" value="1"/>
</dbReference>
<comment type="caution">
    <text evidence="4">The sequence shown here is derived from an EMBL/GenBank/DDBJ whole genome shotgun (WGS) entry which is preliminary data.</text>
</comment>
<gene>
    <name evidence="4" type="ORF">DWY14_17320</name>
</gene>
<dbReference type="InterPro" id="IPR011010">
    <property type="entry name" value="DNA_brk_join_enz"/>
</dbReference>
<accession>A0A412H0Y3</accession>
<dbReference type="RefSeq" id="WP_147336583.1">
    <property type="nucleotide sequence ID" value="NZ_QRUY01000091.1"/>
</dbReference>
<dbReference type="PROSITE" id="PS51898">
    <property type="entry name" value="TYR_RECOMBINASE"/>
    <property type="match status" value="1"/>
</dbReference>
<keyword evidence="1" id="KW-0233">DNA recombination</keyword>
<dbReference type="Proteomes" id="UP000285750">
    <property type="component" value="Unassembled WGS sequence"/>
</dbReference>
<dbReference type="GO" id="GO:0006310">
    <property type="term" value="P:DNA recombination"/>
    <property type="evidence" value="ECO:0007669"/>
    <property type="project" value="UniProtKB-KW"/>
</dbReference>
<dbReference type="Gene3D" id="1.10.443.10">
    <property type="entry name" value="Intergrase catalytic core"/>
    <property type="match status" value="1"/>
</dbReference>
<proteinExistence type="predicted"/>
<feature type="region of interest" description="Disordered" evidence="2">
    <location>
        <begin position="73"/>
        <end position="93"/>
    </location>
</feature>
<name>A0A412H0Y3_9BACT</name>
<sequence length="93" mass="10644">RDSMWFEFHSLGVALGINENLTAHVARHTFGVNMVSSGISMESVAKMMGHSNLRSTQIYAVITDNKISIDMDKLMQRRETKETDQKRNKEDEK</sequence>
<dbReference type="AlphaFoldDB" id="A0A412H0Y3"/>
<reference evidence="4 5" key="1">
    <citation type="submission" date="2018-08" db="EMBL/GenBank/DDBJ databases">
        <title>A genome reference for cultivated species of the human gut microbiota.</title>
        <authorList>
            <person name="Zou Y."/>
            <person name="Xue W."/>
            <person name="Luo G."/>
        </authorList>
    </citation>
    <scope>NUCLEOTIDE SEQUENCE [LARGE SCALE GENOMIC DNA]</scope>
    <source>
        <strain evidence="4 5">AF24-16AC</strain>
    </source>
</reference>
<dbReference type="GO" id="GO:0015074">
    <property type="term" value="P:DNA integration"/>
    <property type="evidence" value="ECO:0007669"/>
    <property type="project" value="InterPro"/>
</dbReference>
<organism evidence="4 5">
    <name type="scientific">Phocaeicola plebeius</name>
    <dbReference type="NCBI Taxonomy" id="310297"/>
    <lineage>
        <taxon>Bacteria</taxon>
        <taxon>Pseudomonadati</taxon>
        <taxon>Bacteroidota</taxon>
        <taxon>Bacteroidia</taxon>
        <taxon>Bacteroidales</taxon>
        <taxon>Bacteroidaceae</taxon>
        <taxon>Phocaeicola</taxon>
    </lineage>
</organism>
<dbReference type="SUPFAM" id="SSF56349">
    <property type="entry name" value="DNA breaking-rejoining enzymes"/>
    <property type="match status" value="1"/>
</dbReference>
<evidence type="ECO:0000313" key="4">
    <source>
        <dbReference type="EMBL" id="RGS01190.1"/>
    </source>
</evidence>
<feature type="non-terminal residue" evidence="4">
    <location>
        <position position="1"/>
    </location>
</feature>
<evidence type="ECO:0000313" key="5">
    <source>
        <dbReference type="Proteomes" id="UP000285750"/>
    </source>
</evidence>
<evidence type="ECO:0000259" key="3">
    <source>
        <dbReference type="PROSITE" id="PS51898"/>
    </source>
</evidence>
<dbReference type="InterPro" id="IPR002104">
    <property type="entry name" value="Integrase_catalytic"/>
</dbReference>
<feature type="domain" description="Tyr recombinase" evidence="3">
    <location>
        <begin position="1"/>
        <end position="72"/>
    </location>
</feature>
<dbReference type="EMBL" id="QRUY01000091">
    <property type="protein sequence ID" value="RGS01190.1"/>
    <property type="molecule type" value="Genomic_DNA"/>
</dbReference>